<dbReference type="EMBL" id="CM018032">
    <property type="protein sequence ID" value="KAA8546859.1"/>
    <property type="molecule type" value="Genomic_DNA"/>
</dbReference>
<protein>
    <recommendedName>
        <fullName evidence="2">Retrotransposon Copia-like N-terminal domain-containing protein</fullName>
    </recommendedName>
</protein>
<evidence type="ECO:0000259" key="2">
    <source>
        <dbReference type="Pfam" id="PF14244"/>
    </source>
</evidence>
<accession>A0A5J5BV35</accession>
<organism evidence="3 4">
    <name type="scientific">Nyssa sinensis</name>
    <dbReference type="NCBI Taxonomy" id="561372"/>
    <lineage>
        <taxon>Eukaryota</taxon>
        <taxon>Viridiplantae</taxon>
        <taxon>Streptophyta</taxon>
        <taxon>Embryophyta</taxon>
        <taxon>Tracheophyta</taxon>
        <taxon>Spermatophyta</taxon>
        <taxon>Magnoliopsida</taxon>
        <taxon>eudicotyledons</taxon>
        <taxon>Gunneridae</taxon>
        <taxon>Pentapetalae</taxon>
        <taxon>asterids</taxon>
        <taxon>Cornales</taxon>
        <taxon>Nyssaceae</taxon>
        <taxon>Nyssa</taxon>
    </lineage>
</organism>
<evidence type="ECO:0000256" key="1">
    <source>
        <dbReference type="SAM" id="MobiDB-lite"/>
    </source>
</evidence>
<evidence type="ECO:0000313" key="3">
    <source>
        <dbReference type="EMBL" id="KAA8546859.1"/>
    </source>
</evidence>
<keyword evidence="4" id="KW-1185">Reference proteome</keyword>
<dbReference type="Pfam" id="PF14244">
    <property type="entry name" value="Retrotran_gag_3"/>
    <property type="match status" value="1"/>
</dbReference>
<proteinExistence type="predicted"/>
<reference evidence="3 4" key="1">
    <citation type="submission" date="2019-09" db="EMBL/GenBank/DDBJ databases">
        <title>A chromosome-level genome assembly of the Chinese tupelo Nyssa sinensis.</title>
        <authorList>
            <person name="Yang X."/>
            <person name="Kang M."/>
            <person name="Yang Y."/>
            <person name="Xiong H."/>
            <person name="Wang M."/>
            <person name="Zhang Z."/>
            <person name="Wang Z."/>
            <person name="Wu H."/>
            <person name="Ma T."/>
            <person name="Liu J."/>
            <person name="Xi Z."/>
        </authorList>
    </citation>
    <scope>NUCLEOTIDE SEQUENCE [LARGE SCALE GENOMIC DNA]</scope>
    <source>
        <strain evidence="3">J267</strain>
        <tissue evidence="3">Leaf</tissue>
    </source>
</reference>
<feature type="domain" description="Retrotransposon Copia-like N-terminal" evidence="2">
    <location>
        <begin position="101"/>
        <end position="143"/>
    </location>
</feature>
<name>A0A5J5BV35_9ASTE</name>
<dbReference type="AlphaFoldDB" id="A0A5J5BV35"/>
<sequence length="150" mass="16643">MFPVIPNFSFLYAAAVIRWLRSRNIERLWESSSDRSHRNQCLLICGDVEVWKQCGGPATEVQDRFAEKHRHDKEPEKPKKGFGSTSSGGDGLSRIGALGGNPTLQISPMKLDGNNYLSWSRVCLLSIDAAGLYDYVTGTLKEPTSTDPIL</sequence>
<feature type="region of interest" description="Disordered" evidence="1">
    <location>
        <begin position="62"/>
        <end position="96"/>
    </location>
</feature>
<evidence type="ECO:0000313" key="4">
    <source>
        <dbReference type="Proteomes" id="UP000325577"/>
    </source>
</evidence>
<dbReference type="InterPro" id="IPR029472">
    <property type="entry name" value="Copia-like_N"/>
</dbReference>
<gene>
    <name evidence="3" type="ORF">F0562_003288</name>
</gene>
<dbReference type="Proteomes" id="UP000325577">
    <property type="component" value="Linkage Group LG1"/>
</dbReference>